<dbReference type="InterPro" id="IPR012337">
    <property type="entry name" value="RNaseH-like_sf"/>
</dbReference>
<dbReference type="PROSITE" id="PS50878">
    <property type="entry name" value="RT_POL"/>
    <property type="match status" value="1"/>
</dbReference>
<sequence length="715" mass="80195">YMNKVWETGQLPQAWKNASIILIPKPGKPPKLENLRPISLTSCVGKLMERVIQTRLTKYMEQENLWPHEMVGFRPGLSTQDVMLRLRYDIITHESSDTKTILGLDLTKAFDNVKHKAVLEGLQEVGVGTRTYNYIKDFLTNREVTMSFQSAKSHTITLGSKGTPQGSVLSPFLFNIAMRGLPAQLKQIPDLKFSMYADDINLWINKGSDAEIESKLQAAANKVVEYAAKRGLSCSPQKSELFICNPKYKKNKADIKINVENYPVPQVEEIRILGMILQARGQNTNTIKKLENYAAQVTGIFRRVALRGHGLKERSLLKMTQAYIISRICYATPFLNLKKTEREKIDVIIRKCVKRALGLPVSTSTEKLEKMGIHNTWQELTEAVRISQLERLSQTETGRAILDWVGLQSDRGPQTKTSIPPNIREHILVPPLPRNMHPDYNKERREHRAKAIAKRMKRTAVDEVAYVDASCGRHGAAVSAVVNGEGAPKIAASTRTRDISTAEEVAIALACTGTQAKTIISDSKTAVWNFAKGRISEEAKKILLTNPITRTISIIWIPAHESVPGNEAAHLLARDLYHRAAVEQPECKGIKDCAITYNEITESYKLDRKVYPPPDRSLTNNEARIWRRLQADNYICPVWVFLTQTGEEEDSKCKNCGQKGTLDHIIWQCADSPGAGINIDSREAWEVWLRSGDPTVQRHATSLAAEAVKSACNLT</sequence>
<proteinExistence type="evidence at transcript level"/>
<dbReference type="GO" id="GO:0071897">
    <property type="term" value="P:DNA biosynthetic process"/>
    <property type="evidence" value="ECO:0007669"/>
    <property type="project" value="UniProtKB-ARBA"/>
</dbReference>
<dbReference type="InterPro" id="IPR000477">
    <property type="entry name" value="RT_dom"/>
</dbReference>
<reference evidence="2" key="1">
    <citation type="journal article" date="2017" name="Front. Cell. Infect. Microbiol.">
        <title>The Distinct Transcriptional Response of the Midgut of Amblyomma sculptum and Amblyomma aureolatum Ticks to Rickettsia rickettsii Correlates to Their Differences in Susceptibility to Infection.</title>
        <authorList>
            <person name="Martins L.A."/>
            <person name="Galletti M.F.B.M."/>
            <person name="Ribeiro J.M."/>
            <person name="Fujita A."/>
            <person name="Costa F.B."/>
            <person name="Labruna M.B."/>
            <person name="Daffre S."/>
            <person name="Fogaca A.C."/>
        </authorList>
    </citation>
    <scope>NUCLEOTIDE SEQUENCE</scope>
</reference>
<dbReference type="CDD" id="cd01650">
    <property type="entry name" value="RT_nLTR_like"/>
    <property type="match status" value="1"/>
</dbReference>
<dbReference type="InterPro" id="IPR036397">
    <property type="entry name" value="RNaseH_sf"/>
</dbReference>
<dbReference type="AlphaFoldDB" id="A0A1E1XFF6"/>
<dbReference type="PANTHER" id="PTHR19446">
    <property type="entry name" value="REVERSE TRANSCRIPTASES"/>
    <property type="match status" value="1"/>
</dbReference>
<evidence type="ECO:0000259" key="1">
    <source>
        <dbReference type="PROSITE" id="PS50878"/>
    </source>
</evidence>
<name>A0A1E1XFF6_9ACAR</name>
<feature type="non-terminal residue" evidence="2">
    <location>
        <position position="1"/>
    </location>
</feature>
<dbReference type="GO" id="GO:0003676">
    <property type="term" value="F:nucleic acid binding"/>
    <property type="evidence" value="ECO:0007669"/>
    <property type="project" value="InterPro"/>
</dbReference>
<protein>
    <submittedName>
        <fullName evidence="2">Putative tick transposon</fullName>
    </submittedName>
</protein>
<feature type="domain" description="Reverse transcriptase" evidence="1">
    <location>
        <begin position="4"/>
        <end position="277"/>
    </location>
</feature>
<dbReference type="Pfam" id="PF00078">
    <property type="entry name" value="RVT_1"/>
    <property type="match status" value="1"/>
</dbReference>
<dbReference type="EMBL" id="GFAC01001327">
    <property type="protein sequence ID" value="JAT97861.1"/>
    <property type="molecule type" value="mRNA"/>
</dbReference>
<organism evidence="2">
    <name type="scientific">Amblyomma aureolatum</name>
    <dbReference type="NCBI Taxonomy" id="187763"/>
    <lineage>
        <taxon>Eukaryota</taxon>
        <taxon>Metazoa</taxon>
        <taxon>Ecdysozoa</taxon>
        <taxon>Arthropoda</taxon>
        <taxon>Chelicerata</taxon>
        <taxon>Arachnida</taxon>
        <taxon>Acari</taxon>
        <taxon>Parasitiformes</taxon>
        <taxon>Ixodida</taxon>
        <taxon>Ixodoidea</taxon>
        <taxon>Ixodidae</taxon>
        <taxon>Amblyomminae</taxon>
        <taxon>Amblyomma</taxon>
    </lineage>
</organism>
<dbReference type="InterPro" id="IPR043502">
    <property type="entry name" value="DNA/RNA_pol_sf"/>
</dbReference>
<accession>A0A1E1XFF6</accession>
<dbReference type="SUPFAM" id="SSF56672">
    <property type="entry name" value="DNA/RNA polymerases"/>
    <property type="match status" value="1"/>
</dbReference>
<dbReference type="Gene3D" id="3.30.420.10">
    <property type="entry name" value="Ribonuclease H-like superfamily/Ribonuclease H"/>
    <property type="match status" value="1"/>
</dbReference>
<evidence type="ECO:0000313" key="2">
    <source>
        <dbReference type="EMBL" id="JAT97861.1"/>
    </source>
</evidence>
<dbReference type="GO" id="GO:0042575">
    <property type="term" value="C:DNA polymerase complex"/>
    <property type="evidence" value="ECO:0007669"/>
    <property type="project" value="UniProtKB-ARBA"/>
</dbReference>
<dbReference type="SUPFAM" id="SSF53098">
    <property type="entry name" value="Ribonuclease H-like"/>
    <property type="match status" value="1"/>
</dbReference>